<dbReference type="GO" id="GO:0000156">
    <property type="term" value="F:phosphorelay response regulator activity"/>
    <property type="evidence" value="ECO:0007669"/>
    <property type="project" value="TreeGrafter"/>
</dbReference>
<feature type="modified residue" description="4-aspartylphosphate" evidence="1">
    <location>
        <position position="55"/>
    </location>
</feature>
<organism evidence="3 4">
    <name type="scientific">Fodinibius roseus</name>
    <dbReference type="NCBI Taxonomy" id="1194090"/>
    <lineage>
        <taxon>Bacteria</taxon>
        <taxon>Pseudomonadati</taxon>
        <taxon>Balneolota</taxon>
        <taxon>Balneolia</taxon>
        <taxon>Balneolales</taxon>
        <taxon>Balneolaceae</taxon>
        <taxon>Fodinibius</taxon>
    </lineage>
</organism>
<evidence type="ECO:0000313" key="3">
    <source>
        <dbReference type="EMBL" id="SHE32384.1"/>
    </source>
</evidence>
<dbReference type="PROSITE" id="PS50110">
    <property type="entry name" value="RESPONSE_REGULATORY"/>
    <property type="match status" value="1"/>
</dbReference>
<dbReference type="Gene3D" id="3.40.50.2300">
    <property type="match status" value="1"/>
</dbReference>
<dbReference type="PANTHER" id="PTHR45526:SF1">
    <property type="entry name" value="TRANSCRIPTIONAL REGULATORY PROTEIN DCUR-RELATED"/>
    <property type="match status" value="1"/>
</dbReference>
<dbReference type="InterPro" id="IPR001789">
    <property type="entry name" value="Sig_transdc_resp-reg_receiver"/>
</dbReference>
<name>A0A1M4SJD6_9BACT</name>
<dbReference type="InterPro" id="IPR051271">
    <property type="entry name" value="2C-system_Tx_regulators"/>
</dbReference>
<dbReference type="InterPro" id="IPR043128">
    <property type="entry name" value="Rev_trsase/Diguanyl_cyclase"/>
</dbReference>
<dbReference type="SUPFAM" id="SSF52172">
    <property type="entry name" value="CheY-like"/>
    <property type="match status" value="1"/>
</dbReference>
<dbReference type="InterPro" id="IPR040572">
    <property type="entry name" value="TackOD1"/>
</dbReference>
<dbReference type="EMBL" id="FQUS01000001">
    <property type="protein sequence ID" value="SHE32384.1"/>
    <property type="molecule type" value="Genomic_DNA"/>
</dbReference>
<dbReference type="STRING" id="1194090.SAMN05443144_10154"/>
<proteinExistence type="predicted"/>
<sequence length="479" mass="54897">MELNCIIVEDDPLFRIILKRNVEKQSVLNFIGAAENGREAIKLVNEKSVDLVFLDIGLPDMTGFDVIDRAEDLDPGKVIIISGSKEDGIKAFDYGVTDYIVKPFEEERFNEAIGRFVRDVGRSKKSVSFVDRMIEKSLEYIYTRQIRDFEPLSFRNAKLGYIYPMVTANFDFEREDQVPKILDIAVEEGFLTSEYYDSFYTCNHCSNSYLHFRESCPNCHSTNIESEDQIHHFSCAYMGPRSDFEKSQGSRDLVCPKCDKTLTHIGVDYDKPSEIFECNQCNEMFQDPLVKAKCRNCNSDIKVENLVKKRLMSYQLTSLGKDAAKGQVAVDVGELDTMLDVIDKAYFKHTLAKEIERKKEADFESAIASIYLENISELYDQLGEQRSNNLVRELYEVVLNEVNRSDEIIFKNMVTLWLLITESDLRQADAITGKVIKRIKELLDDNNPNFTLKISKNLQPVETGKSADEQLSQLDMGKD</sequence>
<dbReference type="AlphaFoldDB" id="A0A1M4SJD6"/>
<accession>A0A1M4SJD6</accession>
<protein>
    <submittedName>
        <fullName evidence="3">Response regulator receiver domain-containing protein</fullName>
    </submittedName>
</protein>
<dbReference type="RefSeq" id="WP_073058816.1">
    <property type="nucleotide sequence ID" value="NZ_FQUS01000001.1"/>
</dbReference>
<keyword evidence="1" id="KW-0597">Phosphoprotein</keyword>
<evidence type="ECO:0000259" key="2">
    <source>
        <dbReference type="PROSITE" id="PS50110"/>
    </source>
</evidence>
<dbReference type="InterPro" id="IPR011006">
    <property type="entry name" value="CheY-like_superfamily"/>
</dbReference>
<evidence type="ECO:0000256" key="1">
    <source>
        <dbReference type="PROSITE-ProRule" id="PRU00169"/>
    </source>
</evidence>
<dbReference type="Pfam" id="PF00072">
    <property type="entry name" value="Response_reg"/>
    <property type="match status" value="1"/>
</dbReference>
<feature type="domain" description="Response regulatory" evidence="2">
    <location>
        <begin position="4"/>
        <end position="117"/>
    </location>
</feature>
<dbReference type="OrthoDB" id="8432393at2"/>
<dbReference type="Gene3D" id="3.30.70.270">
    <property type="match status" value="1"/>
</dbReference>
<dbReference type="SMART" id="SM00448">
    <property type="entry name" value="REC"/>
    <property type="match status" value="1"/>
</dbReference>
<keyword evidence="4" id="KW-1185">Reference proteome</keyword>
<dbReference type="PANTHER" id="PTHR45526">
    <property type="entry name" value="TRANSCRIPTIONAL REGULATORY PROTEIN DPIA"/>
    <property type="match status" value="1"/>
</dbReference>
<gene>
    <name evidence="3" type="ORF">SAMN05443144_10154</name>
</gene>
<evidence type="ECO:0000313" key="4">
    <source>
        <dbReference type="Proteomes" id="UP000184041"/>
    </source>
</evidence>
<dbReference type="Pfam" id="PF18551">
    <property type="entry name" value="TackOD1"/>
    <property type="match status" value="1"/>
</dbReference>
<dbReference type="Proteomes" id="UP000184041">
    <property type="component" value="Unassembled WGS sequence"/>
</dbReference>
<reference evidence="3 4" key="1">
    <citation type="submission" date="2016-11" db="EMBL/GenBank/DDBJ databases">
        <authorList>
            <person name="Jaros S."/>
            <person name="Januszkiewicz K."/>
            <person name="Wedrychowicz H."/>
        </authorList>
    </citation>
    <scope>NUCLEOTIDE SEQUENCE [LARGE SCALE GENOMIC DNA]</scope>
    <source>
        <strain evidence="3 4">DSM 21986</strain>
    </source>
</reference>